<dbReference type="Pfam" id="PF03167">
    <property type="entry name" value="UDG"/>
    <property type="match status" value="1"/>
</dbReference>
<comment type="caution">
    <text evidence="2">The sequence shown here is derived from an EMBL/GenBank/DDBJ whole genome shotgun (WGS) entry which is preliminary data.</text>
</comment>
<dbReference type="Proteomes" id="UP001319180">
    <property type="component" value="Unassembled WGS sequence"/>
</dbReference>
<dbReference type="SUPFAM" id="SSF52141">
    <property type="entry name" value="Uracil-DNA glycosylase-like"/>
    <property type="match status" value="1"/>
</dbReference>
<accession>A0AAP2DA44</accession>
<organism evidence="2 3">
    <name type="scientific">Dawidia soli</name>
    <dbReference type="NCBI Taxonomy" id="2782352"/>
    <lineage>
        <taxon>Bacteria</taxon>
        <taxon>Pseudomonadati</taxon>
        <taxon>Bacteroidota</taxon>
        <taxon>Cytophagia</taxon>
        <taxon>Cytophagales</taxon>
        <taxon>Chryseotaleaceae</taxon>
        <taxon>Dawidia</taxon>
    </lineage>
</organism>
<sequence>MMSFADNILAFYRSLALPGLPQGVEAMNPYQDATAYALSEQFYRMFYSDDKPRRIIMGINPGRFGGGLTGVPFTDPLKLEQRFGIKNDLKKKVELSADFIYTMIDAYGGPKKFYSRYYINSVSPLGFVKDGKNLNYYDIRELQEAIEPFVVDSIHRQLAFGIDRKAAYCLGEGKNFEYLDKLNRKHGFFKEVIPLSHPRFIMQYKRKHIPAYVADYLKKLK</sequence>
<feature type="domain" description="Uracil-DNA glycosylase-like" evidence="1">
    <location>
        <begin position="47"/>
        <end position="221"/>
    </location>
</feature>
<dbReference type="AlphaFoldDB" id="A0AAP2DA44"/>
<proteinExistence type="predicted"/>
<dbReference type="InterPro" id="IPR032579">
    <property type="entry name" value="Phe_SMUG2-like"/>
</dbReference>
<evidence type="ECO:0000313" key="2">
    <source>
        <dbReference type="EMBL" id="MBT1688246.1"/>
    </source>
</evidence>
<keyword evidence="3" id="KW-1185">Reference proteome</keyword>
<protein>
    <submittedName>
        <fullName evidence="2">DUF4918 family protein</fullName>
    </submittedName>
</protein>
<reference evidence="2 3" key="1">
    <citation type="submission" date="2021-05" db="EMBL/GenBank/DDBJ databases">
        <title>A Polyphasic approach of four new species of the genus Ohtaekwangia: Ohtaekwangia histidinii sp. nov., Ohtaekwangia cretensis sp. nov., Ohtaekwangia indiensis sp. nov., Ohtaekwangia reichenbachii sp. nov. from diverse environment.</title>
        <authorList>
            <person name="Octaviana S."/>
        </authorList>
    </citation>
    <scope>NUCLEOTIDE SEQUENCE [LARGE SCALE GENOMIC DNA]</scope>
    <source>
        <strain evidence="2 3">PWU37</strain>
    </source>
</reference>
<dbReference type="RefSeq" id="WP_254091473.1">
    <property type="nucleotide sequence ID" value="NZ_JAHESC010000024.1"/>
</dbReference>
<name>A0AAP2DA44_9BACT</name>
<dbReference type="InterPro" id="IPR005122">
    <property type="entry name" value="Uracil-DNA_glycosylase-like"/>
</dbReference>
<dbReference type="EMBL" id="JAHESC010000024">
    <property type="protein sequence ID" value="MBT1688246.1"/>
    <property type="molecule type" value="Genomic_DNA"/>
</dbReference>
<dbReference type="CDD" id="cd19375">
    <property type="entry name" value="UDG-F3-like_SMUG2"/>
    <property type="match status" value="1"/>
</dbReference>
<dbReference type="InterPro" id="IPR036895">
    <property type="entry name" value="Uracil-DNA_glycosylase-like_sf"/>
</dbReference>
<dbReference type="Gene3D" id="3.40.470.10">
    <property type="entry name" value="Uracil-DNA glycosylase-like domain"/>
    <property type="match status" value="1"/>
</dbReference>
<evidence type="ECO:0000313" key="3">
    <source>
        <dbReference type="Proteomes" id="UP001319180"/>
    </source>
</evidence>
<evidence type="ECO:0000259" key="1">
    <source>
        <dbReference type="Pfam" id="PF03167"/>
    </source>
</evidence>
<gene>
    <name evidence="2" type="ORF">KK078_16870</name>
</gene>